<sequence length="131" mass="14211">MKTLPFALCTLSLAWAGSSTAEARDPTPIGKVTDIVVTEDGQGPAADDCASFRVTPAQVASFLRRAIVITPRQEHDWFLYGPCYARGTLDTRYGPWQWEMRSLGTATLVSVTGDAFVLGDPRQESSLATDD</sequence>
<dbReference type="RefSeq" id="WP_265128357.1">
    <property type="nucleotide sequence ID" value="NZ_JAPCHY010000010.1"/>
</dbReference>
<dbReference type="Proteomes" id="UP001209922">
    <property type="component" value="Unassembled WGS sequence"/>
</dbReference>
<keyword evidence="3" id="KW-1185">Reference proteome</keyword>
<protein>
    <submittedName>
        <fullName evidence="2">Uncharacterized protein</fullName>
    </submittedName>
</protein>
<organism evidence="2 3">
    <name type="scientific">Xanthomonas chitinilytica</name>
    <dbReference type="NCBI Taxonomy" id="2989819"/>
    <lineage>
        <taxon>Bacteria</taxon>
        <taxon>Pseudomonadati</taxon>
        <taxon>Pseudomonadota</taxon>
        <taxon>Gammaproteobacteria</taxon>
        <taxon>Lysobacterales</taxon>
        <taxon>Lysobacteraceae</taxon>
        <taxon>Xanthomonas</taxon>
    </lineage>
</organism>
<comment type="caution">
    <text evidence="2">The sequence shown here is derived from an EMBL/GenBank/DDBJ whole genome shotgun (WGS) entry which is preliminary data.</text>
</comment>
<proteinExistence type="predicted"/>
<evidence type="ECO:0000313" key="2">
    <source>
        <dbReference type="EMBL" id="MCW4473374.1"/>
    </source>
</evidence>
<name>A0ABT3JYT0_9XANT</name>
<dbReference type="EMBL" id="JAPCHY010000010">
    <property type="protein sequence ID" value="MCW4473374.1"/>
    <property type="molecule type" value="Genomic_DNA"/>
</dbReference>
<evidence type="ECO:0000313" key="3">
    <source>
        <dbReference type="Proteomes" id="UP001209922"/>
    </source>
</evidence>
<feature type="chain" id="PRO_5046271118" evidence="1">
    <location>
        <begin position="24"/>
        <end position="131"/>
    </location>
</feature>
<reference evidence="2 3" key="1">
    <citation type="submission" date="2022-10" db="EMBL/GenBank/DDBJ databases">
        <title>Xanthomonas sp. H13-6.</title>
        <authorList>
            <person name="Liu X."/>
            <person name="Deng Z."/>
            <person name="Jiang Y."/>
            <person name="Yu T."/>
            <person name="Ai J."/>
        </authorList>
    </citation>
    <scope>NUCLEOTIDE SEQUENCE [LARGE SCALE GENOMIC DNA]</scope>
    <source>
        <strain evidence="2 3">H13-6</strain>
    </source>
</reference>
<evidence type="ECO:0000256" key="1">
    <source>
        <dbReference type="SAM" id="SignalP"/>
    </source>
</evidence>
<gene>
    <name evidence="2" type="ORF">OK345_12755</name>
</gene>
<keyword evidence="1" id="KW-0732">Signal</keyword>
<accession>A0ABT3JYT0</accession>
<feature type="signal peptide" evidence="1">
    <location>
        <begin position="1"/>
        <end position="23"/>
    </location>
</feature>